<protein>
    <recommendedName>
        <fullName evidence="2">Fe2OG dioxygenase domain-containing protein</fullName>
    </recommendedName>
</protein>
<gene>
    <name evidence="3" type="ORF">SNAT2548_LOCUS33498</name>
</gene>
<accession>A0A812UWF1</accession>
<comment type="caution">
    <text evidence="3">The sequence shown here is derived from an EMBL/GenBank/DDBJ whole genome shotgun (WGS) entry which is preliminary data.</text>
</comment>
<evidence type="ECO:0000313" key="3">
    <source>
        <dbReference type="EMBL" id="CAE7587823.1"/>
    </source>
</evidence>
<evidence type="ECO:0000256" key="1">
    <source>
        <dbReference type="SAM" id="Coils"/>
    </source>
</evidence>
<dbReference type="InterPro" id="IPR005123">
    <property type="entry name" value="Oxoglu/Fe-dep_dioxygenase_dom"/>
</dbReference>
<organism evidence="3 4">
    <name type="scientific">Symbiodinium natans</name>
    <dbReference type="NCBI Taxonomy" id="878477"/>
    <lineage>
        <taxon>Eukaryota</taxon>
        <taxon>Sar</taxon>
        <taxon>Alveolata</taxon>
        <taxon>Dinophyceae</taxon>
        <taxon>Suessiales</taxon>
        <taxon>Symbiodiniaceae</taxon>
        <taxon>Symbiodinium</taxon>
    </lineage>
</organism>
<feature type="domain" description="Fe2OG dioxygenase" evidence="2">
    <location>
        <begin position="320"/>
        <end position="422"/>
    </location>
</feature>
<evidence type="ECO:0000313" key="4">
    <source>
        <dbReference type="Proteomes" id="UP000604046"/>
    </source>
</evidence>
<sequence length="533" mass="58966">MNVRNVNMMQKTQFHFTPQQQQQQQQNAQVNFVAQQLQQQQNAQVNFAAQQQQQNAQVNFVAQQLQQQQNAQVNSVTQQLQQLQNDQVNLMRMQQQQQQRLLQQQQQQQSGGFSLAQLMSMMSRKVEFEERPTADLLQYAMPQSLLGPQTEEPPSAPAELPVASLQKLRQGDRAAVETALDGLRSRGFVWVNFEEADALSQAAAAALPAAGAFLAEAGASGRPHAMQGHFSAAQKDGLRFVTGAWLDRTTGLESVQAETQAQLKNLATQFDRAQLDIVAALGPTMLRGMYREKLSNSEVVEKVGEIFDIPLLQPAQQGMTPYGLLDVVRYRMGAESPEEVVAAHADPGLFILSLPCASPGLELRDESMGWRSPPAGLGVLWAGEAAVGPSRMLKTGIHRVRATPDRSPRLSAWHELCTRAQLCPPMFQALEENGMELRLGDLRGTDAVLRQLQAAEDHRNRLLEAQLVQRRGVPVGKSGVRVVEEYVPIRSDDLTSDMSRFMHFKTNVFLQGPPPPGMVEIVRKQGGAMEIDG</sequence>
<reference evidence="3" key="1">
    <citation type="submission" date="2021-02" db="EMBL/GenBank/DDBJ databases">
        <authorList>
            <person name="Dougan E. K."/>
            <person name="Rhodes N."/>
            <person name="Thang M."/>
            <person name="Chan C."/>
        </authorList>
    </citation>
    <scope>NUCLEOTIDE SEQUENCE</scope>
</reference>
<dbReference type="Proteomes" id="UP000604046">
    <property type="component" value="Unassembled WGS sequence"/>
</dbReference>
<keyword evidence="4" id="KW-1185">Reference proteome</keyword>
<name>A0A812UWF1_9DINO</name>
<dbReference type="AlphaFoldDB" id="A0A812UWF1"/>
<dbReference type="PROSITE" id="PS51471">
    <property type="entry name" value="FE2OG_OXY"/>
    <property type="match status" value="1"/>
</dbReference>
<evidence type="ECO:0000259" key="2">
    <source>
        <dbReference type="PROSITE" id="PS51471"/>
    </source>
</evidence>
<feature type="coiled-coil region" evidence="1">
    <location>
        <begin position="48"/>
        <end position="100"/>
    </location>
</feature>
<dbReference type="EMBL" id="CAJNDS010002760">
    <property type="protein sequence ID" value="CAE7587823.1"/>
    <property type="molecule type" value="Genomic_DNA"/>
</dbReference>
<keyword evidence="1" id="KW-0175">Coiled coil</keyword>
<proteinExistence type="predicted"/>
<dbReference type="OrthoDB" id="423406at2759"/>